<dbReference type="EMBL" id="GL883154">
    <property type="protein sequence ID" value="EGF99774.1"/>
    <property type="molecule type" value="Genomic_DNA"/>
</dbReference>
<proteinExistence type="predicted"/>
<name>F4S695_MELLP</name>
<dbReference type="KEGG" id="mlr:MELLADRAFT_112369"/>
<sequence length="255" mass="29339">MSSDSTINQTSNDKPNSRWQDLSSEKKFGLITLFSLGSALLITGRTARALTKRIPKFTGQPIHSNQTLSSTSQIPSTQPKLQPSAHSDISINPSSTETLATTHQTFWDNKSILCIKDPKESTEQPEINFNPGLDAISALGIATLIVLSTSTLTIKILSKRWQLDSWNDWRMFIQGGCLGPILIPNGWKEWAQDRIPKSYQFSNLKNHQSDLEEEESHQWEWKQKLDLEWKEEFNRREIERKEWVYQRELAGKRIW</sequence>
<dbReference type="InParanoid" id="F4S695"/>
<evidence type="ECO:0000313" key="3">
    <source>
        <dbReference type="Proteomes" id="UP000001072"/>
    </source>
</evidence>
<evidence type="ECO:0000256" key="1">
    <source>
        <dbReference type="SAM" id="MobiDB-lite"/>
    </source>
</evidence>
<dbReference type="Proteomes" id="UP000001072">
    <property type="component" value="Unassembled WGS sequence"/>
</dbReference>
<gene>
    <name evidence="2" type="ORF">MELLADRAFT_112369</name>
</gene>
<dbReference type="OrthoDB" id="2506296at2759"/>
<protein>
    <submittedName>
        <fullName evidence="2">Uncharacterized protein</fullName>
    </submittedName>
</protein>
<reference evidence="3" key="1">
    <citation type="journal article" date="2011" name="Proc. Natl. Acad. Sci. U.S.A.">
        <title>Obligate biotrophy features unraveled by the genomic analysis of rust fungi.</title>
        <authorList>
            <person name="Duplessis S."/>
            <person name="Cuomo C.A."/>
            <person name="Lin Y.-C."/>
            <person name="Aerts A."/>
            <person name="Tisserant E."/>
            <person name="Veneault-Fourrey C."/>
            <person name="Joly D.L."/>
            <person name="Hacquard S."/>
            <person name="Amselem J."/>
            <person name="Cantarel B.L."/>
            <person name="Chiu R."/>
            <person name="Coutinho P.M."/>
            <person name="Feau N."/>
            <person name="Field M."/>
            <person name="Frey P."/>
            <person name="Gelhaye E."/>
            <person name="Goldberg J."/>
            <person name="Grabherr M.G."/>
            <person name="Kodira C.D."/>
            <person name="Kohler A."/>
            <person name="Kuees U."/>
            <person name="Lindquist E.A."/>
            <person name="Lucas S.M."/>
            <person name="Mago R."/>
            <person name="Mauceli E."/>
            <person name="Morin E."/>
            <person name="Murat C."/>
            <person name="Pangilinan J.L."/>
            <person name="Park R."/>
            <person name="Pearson M."/>
            <person name="Quesneville H."/>
            <person name="Rouhier N."/>
            <person name="Sakthikumar S."/>
            <person name="Salamov A.A."/>
            <person name="Schmutz J."/>
            <person name="Selles B."/>
            <person name="Shapiro H."/>
            <person name="Tanguay P."/>
            <person name="Tuskan G.A."/>
            <person name="Henrissat B."/>
            <person name="Van de Peer Y."/>
            <person name="Rouze P."/>
            <person name="Ellis J.G."/>
            <person name="Dodds P.N."/>
            <person name="Schein J.E."/>
            <person name="Zhong S."/>
            <person name="Hamelin R.C."/>
            <person name="Grigoriev I.V."/>
            <person name="Szabo L.J."/>
            <person name="Martin F."/>
        </authorList>
    </citation>
    <scope>NUCLEOTIDE SEQUENCE [LARGE SCALE GENOMIC DNA]</scope>
    <source>
        <strain evidence="3">98AG31 / pathotype 3-4-7</strain>
    </source>
</reference>
<evidence type="ECO:0000313" key="2">
    <source>
        <dbReference type="EMBL" id="EGF99774.1"/>
    </source>
</evidence>
<dbReference type="HOGENOM" id="CLU_1090208_0_0_1"/>
<keyword evidence="3" id="KW-1185">Reference proteome</keyword>
<dbReference type="AlphaFoldDB" id="F4S695"/>
<organism evidence="3">
    <name type="scientific">Melampsora larici-populina (strain 98AG31 / pathotype 3-4-7)</name>
    <name type="common">Poplar leaf rust fungus</name>
    <dbReference type="NCBI Taxonomy" id="747676"/>
    <lineage>
        <taxon>Eukaryota</taxon>
        <taxon>Fungi</taxon>
        <taxon>Dikarya</taxon>
        <taxon>Basidiomycota</taxon>
        <taxon>Pucciniomycotina</taxon>
        <taxon>Pucciniomycetes</taxon>
        <taxon>Pucciniales</taxon>
        <taxon>Melampsoraceae</taxon>
        <taxon>Melampsora</taxon>
    </lineage>
</organism>
<dbReference type="GeneID" id="18924652"/>
<accession>F4S695</accession>
<feature type="region of interest" description="Disordered" evidence="1">
    <location>
        <begin position="1"/>
        <end position="20"/>
    </location>
</feature>
<dbReference type="RefSeq" id="XP_007416930.1">
    <property type="nucleotide sequence ID" value="XM_007416868.1"/>
</dbReference>
<dbReference type="VEuPathDB" id="FungiDB:MELLADRAFT_112369"/>
<feature type="region of interest" description="Disordered" evidence="1">
    <location>
        <begin position="61"/>
        <end position="88"/>
    </location>
</feature>